<dbReference type="GeneID" id="7270621"/>
<dbReference type="PANTHER" id="PTHR42956:SF1">
    <property type="entry name" value="NITROGENASE IRON-MOLYBDENUM COFACTOR BIOSYNTHESIS PROTEIN NIFE"/>
    <property type="match status" value="1"/>
</dbReference>
<keyword evidence="3" id="KW-1185">Reference proteome</keyword>
<dbReference type="EMBL" id="CP001338">
    <property type="protein sequence ID" value="ACL15619.1"/>
    <property type="molecule type" value="Genomic_DNA"/>
</dbReference>
<accession>B8GJ46</accession>
<dbReference type="STRING" id="521011.Mpal_0235"/>
<reference evidence="2 3" key="1">
    <citation type="journal article" date="2015" name="Genome Announc.">
        <title>Complete Genome Sequence of Methanosphaerula palustris E1-9CT, a Hydrogenotrophic Methanogen Isolated from a Minerotrophic Fen Peatland.</title>
        <authorList>
            <person name="Cadillo-Quiroz H."/>
            <person name="Browne P."/>
            <person name="Kyrpides N."/>
            <person name="Woyke T."/>
            <person name="Goodwin L."/>
            <person name="Detter C."/>
            <person name="Yavitt J.B."/>
            <person name="Zinder S.H."/>
        </authorList>
    </citation>
    <scope>NUCLEOTIDE SEQUENCE [LARGE SCALE GENOMIC DNA]</scope>
    <source>
        <strain evidence="3">ATCC BAA-1556 / DSM 19958 / E1-9c</strain>
    </source>
</reference>
<evidence type="ECO:0000313" key="2">
    <source>
        <dbReference type="EMBL" id="ACL15619.1"/>
    </source>
</evidence>
<protein>
    <submittedName>
        <fullName evidence="2">Oxidoreductase/nitrogenase component 1</fullName>
    </submittedName>
</protein>
<dbReference type="Proteomes" id="UP000002457">
    <property type="component" value="Chromosome"/>
</dbReference>
<name>B8GJ46_METPE</name>
<dbReference type="PANTHER" id="PTHR42956">
    <property type="entry name" value="NITROGENASE IRON-MOLYBDENUM COFACTOR BIOSYNTHESIS PROTEIN NIFE"/>
    <property type="match status" value="1"/>
</dbReference>
<dbReference type="InterPro" id="IPR000510">
    <property type="entry name" value="Nase/OxRdtase_comp1"/>
</dbReference>
<dbReference type="RefSeq" id="WP_012616938.1">
    <property type="nucleotide sequence ID" value="NC_011832.1"/>
</dbReference>
<dbReference type="Gene3D" id="3.40.50.1980">
    <property type="entry name" value="Nitrogenase molybdenum iron protein domain"/>
    <property type="match status" value="2"/>
</dbReference>
<dbReference type="InterPro" id="IPR049939">
    <property type="entry name" value="NifE-like"/>
</dbReference>
<dbReference type="KEGG" id="mpl:Mpal_0235"/>
<dbReference type="OrthoDB" id="106484at2157"/>
<feature type="domain" description="Nitrogenase/oxidoreductase component 1" evidence="1">
    <location>
        <begin position="20"/>
        <end position="144"/>
    </location>
</feature>
<dbReference type="SUPFAM" id="SSF53807">
    <property type="entry name" value="Helical backbone' metal receptor"/>
    <property type="match status" value="1"/>
</dbReference>
<dbReference type="Pfam" id="PF00148">
    <property type="entry name" value="Oxidored_nitro"/>
    <property type="match status" value="2"/>
</dbReference>
<evidence type="ECO:0000259" key="1">
    <source>
        <dbReference type="Pfam" id="PF00148"/>
    </source>
</evidence>
<dbReference type="eggNOG" id="arCOG00593">
    <property type="taxonomic scope" value="Archaea"/>
</dbReference>
<evidence type="ECO:0000313" key="3">
    <source>
        <dbReference type="Proteomes" id="UP000002457"/>
    </source>
</evidence>
<organism evidence="2 3">
    <name type="scientific">Methanosphaerula palustris (strain ATCC BAA-1556 / DSM 19958 / E1-9c)</name>
    <dbReference type="NCBI Taxonomy" id="521011"/>
    <lineage>
        <taxon>Archaea</taxon>
        <taxon>Methanobacteriati</taxon>
        <taxon>Methanobacteriota</taxon>
        <taxon>Stenosarchaea group</taxon>
        <taxon>Methanomicrobia</taxon>
        <taxon>Methanomicrobiales</taxon>
        <taxon>Methanoregulaceae</taxon>
        <taxon>Methanosphaerula</taxon>
    </lineage>
</organism>
<dbReference type="PROSITE" id="PS51257">
    <property type="entry name" value="PROKAR_LIPOPROTEIN"/>
    <property type="match status" value="1"/>
</dbReference>
<dbReference type="AlphaFoldDB" id="B8GJ46"/>
<dbReference type="HOGENOM" id="CLU_695620_0_0_2"/>
<dbReference type="GO" id="GO:0016491">
    <property type="term" value="F:oxidoreductase activity"/>
    <property type="evidence" value="ECO:0007669"/>
    <property type="project" value="InterPro"/>
</dbReference>
<proteinExistence type="predicted"/>
<gene>
    <name evidence="2" type="ordered locus">Mpal_0235</name>
</gene>
<sequence>MPEEPKSGPGPGCAGPLVPCAMTGAAACLCGFSGIGVIVHGASGCFYHPASLLHSKDLFCTYLTEEEVVFGAEERLLSLVQELAPRYPRLAVMNTCVPAIMGEDLSSLFGDLPVMVIDCPGFTGGADAGYLTALAALAPQVDPEADGIGIDGISRIDPFWRGNRDEAIRLLRLAGVGPGTIFAADTISAVDQASRYSVSTNPDLAAPAGDSCGSLLGLNQVRTTFARLADRDPGVDCEAIVNEITDAEERIVRACDKYLVRFDPPTVAVFGGYAYAMAATDLLKQYLGAEVVAIGVRGTPPPEAGPGVSEATGLDQVARLLERAGPDLVLGSSFEERLCPGAAFVGYAPPIRGQVRLSARPSAGVEGALALIEAVLNASIDHARAHR</sequence>
<feature type="domain" description="Nitrogenase/oxidoreductase component 1" evidence="1">
    <location>
        <begin position="213"/>
        <end position="378"/>
    </location>
</feature>